<protein>
    <submittedName>
        <fullName evidence="14">Histidine kinase</fullName>
    </submittedName>
</protein>
<dbReference type="PANTHER" id="PTHR34220">
    <property type="entry name" value="SENSOR HISTIDINE KINASE YPDA"/>
    <property type="match status" value="1"/>
</dbReference>
<dbReference type="GO" id="GO:0005524">
    <property type="term" value="F:ATP binding"/>
    <property type="evidence" value="ECO:0007669"/>
    <property type="project" value="UniProtKB-KW"/>
</dbReference>
<evidence type="ECO:0000256" key="11">
    <source>
        <dbReference type="ARBA" id="ARBA00023136"/>
    </source>
</evidence>
<keyword evidence="8" id="KW-0067">ATP-binding</keyword>
<dbReference type="InterPro" id="IPR003594">
    <property type="entry name" value="HATPase_dom"/>
</dbReference>
<evidence type="ECO:0000256" key="5">
    <source>
        <dbReference type="ARBA" id="ARBA00022692"/>
    </source>
</evidence>
<evidence type="ECO:0000313" key="14">
    <source>
        <dbReference type="EMBL" id="MBL4931505.1"/>
    </source>
</evidence>
<dbReference type="SUPFAM" id="SSF55874">
    <property type="entry name" value="ATPase domain of HSP90 chaperone/DNA topoisomerase II/histidine kinase"/>
    <property type="match status" value="1"/>
</dbReference>
<keyword evidence="9 12" id="KW-1133">Transmembrane helix</keyword>
<dbReference type="Pfam" id="PF06580">
    <property type="entry name" value="His_kinase"/>
    <property type="match status" value="1"/>
</dbReference>
<dbReference type="CDD" id="cd06225">
    <property type="entry name" value="HAMP"/>
    <property type="match status" value="1"/>
</dbReference>
<evidence type="ECO:0000256" key="2">
    <source>
        <dbReference type="ARBA" id="ARBA00022475"/>
    </source>
</evidence>
<dbReference type="EMBL" id="JAESWA010000020">
    <property type="protein sequence ID" value="MBL4931505.1"/>
    <property type="molecule type" value="Genomic_DNA"/>
</dbReference>
<dbReference type="GO" id="GO:0000155">
    <property type="term" value="F:phosphorelay sensor kinase activity"/>
    <property type="evidence" value="ECO:0007669"/>
    <property type="project" value="InterPro"/>
</dbReference>
<dbReference type="Gene3D" id="3.30.565.10">
    <property type="entry name" value="Histidine kinase-like ATPase, C-terminal domain"/>
    <property type="match status" value="1"/>
</dbReference>
<dbReference type="Proteomes" id="UP000623681">
    <property type="component" value="Unassembled WGS sequence"/>
</dbReference>
<evidence type="ECO:0000256" key="1">
    <source>
        <dbReference type="ARBA" id="ARBA00004651"/>
    </source>
</evidence>
<dbReference type="Pfam" id="PF00672">
    <property type="entry name" value="HAMP"/>
    <property type="match status" value="1"/>
</dbReference>
<dbReference type="AlphaFoldDB" id="A0A937FCG3"/>
<gene>
    <name evidence="14" type="ORF">JK634_06790</name>
</gene>
<feature type="domain" description="HAMP" evidence="13">
    <location>
        <begin position="207"/>
        <end position="260"/>
    </location>
</feature>
<name>A0A937FCG3_9CLOT</name>
<dbReference type="RefSeq" id="WP_202766890.1">
    <property type="nucleotide sequence ID" value="NZ_JAESWA010000020.1"/>
</dbReference>
<feature type="transmembrane region" description="Helical" evidence="12">
    <location>
        <begin position="16"/>
        <end position="36"/>
    </location>
</feature>
<evidence type="ECO:0000256" key="3">
    <source>
        <dbReference type="ARBA" id="ARBA00022553"/>
    </source>
</evidence>
<keyword evidence="7 14" id="KW-0418">Kinase</keyword>
<dbReference type="PANTHER" id="PTHR34220:SF11">
    <property type="entry name" value="SENSOR PROTEIN KINASE HPTS"/>
    <property type="match status" value="1"/>
</dbReference>
<evidence type="ECO:0000256" key="7">
    <source>
        <dbReference type="ARBA" id="ARBA00022777"/>
    </source>
</evidence>
<keyword evidence="5 12" id="KW-0812">Transmembrane</keyword>
<dbReference type="Gene3D" id="6.10.340.10">
    <property type="match status" value="1"/>
</dbReference>
<keyword evidence="10" id="KW-0902">Two-component regulatory system</keyword>
<dbReference type="Pfam" id="PF02518">
    <property type="entry name" value="HATPase_c"/>
    <property type="match status" value="1"/>
</dbReference>
<dbReference type="PROSITE" id="PS50885">
    <property type="entry name" value="HAMP"/>
    <property type="match status" value="1"/>
</dbReference>
<keyword evidence="11 12" id="KW-0472">Membrane</keyword>
<evidence type="ECO:0000313" key="15">
    <source>
        <dbReference type="Proteomes" id="UP000623681"/>
    </source>
</evidence>
<evidence type="ECO:0000259" key="13">
    <source>
        <dbReference type="PROSITE" id="PS50885"/>
    </source>
</evidence>
<reference evidence="14" key="1">
    <citation type="submission" date="2021-01" db="EMBL/GenBank/DDBJ databases">
        <title>Genome public.</title>
        <authorList>
            <person name="Liu C."/>
            <person name="Sun Q."/>
        </authorList>
    </citation>
    <scope>NUCLEOTIDE SEQUENCE</scope>
    <source>
        <strain evidence="14">YIM B02565</strain>
    </source>
</reference>
<keyword evidence="2" id="KW-1003">Cell membrane</keyword>
<keyword evidence="15" id="KW-1185">Reference proteome</keyword>
<dbReference type="SUPFAM" id="SSF158472">
    <property type="entry name" value="HAMP domain-like"/>
    <property type="match status" value="1"/>
</dbReference>
<sequence>MRLLNLFKIDSIRKSLLLYSFILILLMLVTSIYTFYNAQSFSNKMNTMYSSNKTLTDLSKDIEAIDTNLLNYLTTKNSDSYDNYVRLSDDLKDKLDTFSRKLTYDKNQIILKDIANITDSYIYEADSAINARRVGNIALYNQKYKDSEKYSEYIKSYINKLNETQFQDNTSTYFNMYDKLNTLKILNIIIIIDTLIINIIILFIFTNNISHPITILSHAAEEISNGNFDINDVPVNVNKEIQIMSFAFNKMKNNIKTYISQLKLQAEIESNLMEEKMNNLKMKNLLKNAEISALQSQINPHFLFNTLNAGVQLAMMENADRTSVFIENLSNLFRYNLSKMDKSVLLKEEVANLNSYIYILKTRFGDLIEFKVEVDENLLDYPIPSMIIQPIFENACVHGVGDMESGGRITLSIIDNLSNINIIVKDNGKGMDKDTVSNILNLKSINKEHNDKTKRHTTGIGLKNVIQRIRLFYDEYDVVDIHSVKGLGTEIILKIPKKRGNEDV</sequence>
<keyword evidence="6" id="KW-0547">Nucleotide-binding</keyword>
<dbReference type="SMART" id="SM00387">
    <property type="entry name" value="HATPase_c"/>
    <property type="match status" value="1"/>
</dbReference>
<keyword evidence="4" id="KW-0808">Transferase</keyword>
<dbReference type="InterPro" id="IPR036890">
    <property type="entry name" value="HATPase_C_sf"/>
</dbReference>
<evidence type="ECO:0000256" key="9">
    <source>
        <dbReference type="ARBA" id="ARBA00022989"/>
    </source>
</evidence>
<evidence type="ECO:0000256" key="12">
    <source>
        <dbReference type="SAM" id="Phobius"/>
    </source>
</evidence>
<keyword evidence="3" id="KW-0597">Phosphoprotein</keyword>
<proteinExistence type="predicted"/>
<dbReference type="InterPro" id="IPR010559">
    <property type="entry name" value="Sig_transdc_His_kin_internal"/>
</dbReference>
<evidence type="ECO:0000256" key="4">
    <source>
        <dbReference type="ARBA" id="ARBA00022679"/>
    </source>
</evidence>
<dbReference type="InterPro" id="IPR050640">
    <property type="entry name" value="Bact_2-comp_sensor_kinase"/>
</dbReference>
<organism evidence="14 15">
    <name type="scientific">Clostridium paridis</name>
    <dbReference type="NCBI Taxonomy" id="2803863"/>
    <lineage>
        <taxon>Bacteria</taxon>
        <taxon>Bacillati</taxon>
        <taxon>Bacillota</taxon>
        <taxon>Clostridia</taxon>
        <taxon>Eubacteriales</taxon>
        <taxon>Clostridiaceae</taxon>
        <taxon>Clostridium</taxon>
    </lineage>
</organism>
<feature type="transmembrane region" description="Helical" evidence="12">
    <location>
        <begin position="185"/>
        <end position="205"/>
    </location>
</feature>
<dbReference type="GO" id="GO:0005886">
    <property type="term" value="C:plasma membrane"/>
    <property type="evidence" value="ECO:0007669"/>
    <property type="project" value="UniProtKB-SubCell"/>
</dbReference>
<evidence type="ECO:0000256" key="10">
    <source>
        <dbReference type="ARBA" id="ARBA00023012"/>
    </source>
</evidence>
<comment type="caution">
    <text evidence="14">The sequence shown here is derived from an EMBL/GenBank/DDBJ whole genome shotgun (WGS) entry which is preliminary data.</text>
</comment>
<evidence type="ECO:0000256" key="8">
    <source>
        <dbReference type="ARBA" id="ARBA00022840"/>
    </source>
</evidence>
<comment type="subcellular location">
    <subcellularLocation>
        <location evidence="1">Cell membrane</location>
        <topology evidence="1">Multi-pass membrane protein</topology>
    </subcellularLocation>
</comment>
<evidence type="ECO:0000256" key="6">
    <source>
        <dbReference type="ARBA" id="ARBA00022741"/>
    </source>
</evidence>
<dbReference type="InterPro" id="IPR003660">
    <property type="entry name" value="HAMP_dom"/>
</dbReference>
<accession>A0A937FCG3</accession>